<feature type="domain" description="SPOR" evidence="1">
    <location>
        <begin position="241"/>
        <end position="322"/>
    </location>
</feature>
<dbReference type="InterPro" id="IPR007730">
    <property type="entry name" value="SPOR-like_dom"/>
</dbReference>
<dbReference type="SUPFAM" id="SSF110997">
    <property type="entry name" value="Sporulation related repeat"/>
    <property type="match status" value="1"/>
</dbReference>
<keyword evidence="3" id="KW-1185">Reference proteome</keyword>
<gene>
    <name evidence="2" type="ORF">CV103_18845</name>
</gene>
<dbReference type="GO" id="GO:0042834">
    <property type="term" value="F:peptidoglycan binding"/>
    <property type="evidence" value="ECO:0007669"/>
    <property type="project" value="InterPro"/>
</dbReference>
<dbReference type="Gene3D" id="3.30.70.1070">
    <property type="entry name" value="Sporulation related repeat"/>
    <property type="match status" value="1"/>
</dbReference>
<dbReference type="PROSITE" id="PS51257">
    <property type="entry name" value="PROKAR_LIPOPROTEIN"/>
    <property type="match status" value="1"/>
</dbReference>
<comment type="caution">
    <text evidence="2">The sequence shown here is derived from an EMBL/GenBank/DDBJ whole genome shotgun (WGS) entry which is preliminary data.</text>
</comment>
<name>A0A2T4HMM8_9SPHN</name>
<dbReference type="Pfam" id="PF05036">
    <property type="entry name" value="SPOR"/>
    <property type="match status" value="1"/>
</dbReference>
<dbReference type="AlphaFoldDB" id="A0A2T4HMM8"/>
<accession>A0A2T4HMM8</accession>
<dbReference type="PROSITE" id="PS51724">
    <property type="entry name" value="SPOR"/>
    <property type="match status" value="1"/>
</dbReference>
<organism evidence="2 3">
    <name type="scientific">Edaphosphingomonas fennica</name>
    <dbReference type="NCBI Taxonomy" id="114404"/>
    <lineage>
        <taxon>Bacteria</taxon>
        <taxon>Pseudomonadati</taxon>
        <taxon>Pseudomonadota</taxon>
        <taxon>Alphaproteobacteria</taxon>
        <taxon>Sphingomonadales</taxon>
        <taxon>Rhizorhabdaceae</taxon>
        <taxon>Edaphosphingomonas</taxon>
    </lineage>
</organism>
<evidence type="ECO:0000313" key="2">
    <source>
        <dbReference type="EMBL" id="PTD17073.1"/>
    </source>
</evidence>
<evidence type="ECO:0000313" key="3">
    <source>
        <dbReference type="Proteomes" id="UP000241206"/>
    </source>
</evidence>
<evidence type="ECO:0000259" key="1">
    <source>
        <dbReference type="PROSITE" id="PS51724"/>
    </source>
</evidence>
<proteinExistence type="predicted"/>
<protein>
    <submittedName>
        <fullName evidence="2">SPOR domain-containing protein</fullName>
    </submittedName>
</protein>
<dbReference type="Proteomes" id="UP000241206">
    <property type="component" value="Unassembled WGS sequence"/>
</dbReference>
<dbReference type="RefSeq" id="WP_107395797.1">
    <property type="nucleotide sequence ID" value="NZ_PHHF01000076.1"/>
</dbReference>
<dbReference type="EMBL" id="PHHF01000076">
    <property type="protein sequence ID" value="PTD17073.1"/>
    <property type="molecule type" value="Genomic_DNA"/>
</dbReference>
<dbReference type="InterPro" id="IPR036680">
    <property type="entry name" value="SPOR-like_sf"/>
</dbReference>
<reference evidence="2 3" key="1">
    <citation type="submission" date="2017-11" db="EMBL/GenBank/DDBJ databases">
        <title>Sphingomonas oleivorans sp. nov., isolated from oil-contaminated soil.</title>
        <authorList>
            <person name="Wang L."/>
            <person name="Chen L."/>
        </authorList>
    </citation>
    <scope>NUCLEOTIDE SEQUENCE [LARGE SCALE GENOMIC DNA]</scope>
    <source>
        <strain evidence="2 3">K101</strain>
    </source>
</reference>
<sequence>MQARSDGKAFAGAALVAGIALLAGCASKRQARPEQPSAARPVPPAGAATNLVVPPADGQGGYRTINDGLGQDEAVWHLRSALNVAALSCSGTNIPADYNALLTQRKSLFAKAYAAEVAGHRSGGNVALDRHMTQLYNFYAQPPAQAGFCAVARDVATEARGVGTGAFPAFAMSALARLERPFDDFYRAYDDYRVQLAAWERGDRVRTAAAPAARAAPTALAAASPAAKQAAAVASRAAAMDASSASWRIQLGAFSGEDAAQGAWRKISARMADVAGFKPRYEAVPGKKLVRVEVGPLGSRADSIRLCAAAAAAGFDCFPVVAS</sequence>